<evidence type="ECO:0000313" key="1">
    <source>
        <dbReference type="EMBL" id="MBX01935.1"/>
    </source>
</evidence>
<dbReference type="AlphaFoldDB" id="A0A2P2K854"/>
<sequence length="61" mass="7137">MNLVLRPVQVQVQVQAALRMIQLILLFQQTTATLRQLLVKAVHNLHPIRFLKLRLQLRAQN</sequence>
<name>A0A2P2K854_RHIMU</name>
<reference evidence="1" key="1">
    <citation type="submission" date="2018-02" db="EMBL/GenBank/DDBJ databases">
        <title>Rhizophora mucronata_Transcriptome.</title>
        <authorList>
            <person name="Meera S.P."/>
            <person name="Sreeshan A."/>
            <person name="Augustine A."/>
        </authorList>
    </citation>
    <scope>NUCLEOTIDE SEQUENCE</scope>
    <source>
        <tissue evidence="1">Leaf</tissue>
    </source>
</reference>
<proteinExistence type="predicted"/>
<dbReference type="EMBL" id="GGEC01021451">
    <property type="protein sequence ID" value="MBX01935.1"/>
    <property type="molecule type" value="Transcribed_RNA"/>
</dbReference>
<protein>
    <submittedName>
        <fullName evidence="1">Uncharacterized protein</fullName>
    </submittedName>
</protein>
<accession>A0A2P2K854</accession>
<organism evidence="1">
    <name type="scientific">Rhizophora mucronata</name>
    <name type="common">Asiatic mangrove</name>
    <dbReference type="NCBI Taxonomy" id="61149"/>
    <lineage>
        <taxon>Eukaryota</taxon>
        <taxon>Viridiplantae</taxon>
        <taxon>Streptophyta</taxon>
        <taxon>Embryophyta</taxon>
        <taxon>Tracheophyta</taxon>
        <taxon>Spermatophyta</taxon>
        <taxon>Magnoliopsida</taxon>
        <taxon>eudicotyledons</taxon>
        <taxon>Gunneridae</taxon>
        <taxon>Pentapetalae</taxon>
        <taxon>rosids</taxon>
        <taxon>fabids</taxon>
        <taxon>Malpighiales</taxon>
        <taxon>Rhizophoraceae</taxon>
        <taxon>Rhizophora</taxon>
    </lineage>
</organism>